<evidence type="ECO:0000313" key="6">
    <source>
        <dbReference type="Proteomes" id="UP000216052"/>
    </source>
</evidence>
<evidence type="ECO:0000313" key="5">
    <source>
        <dbReference type="EMBL" id="XFO73835.1"/>
    </source>
</evidence>
<sequence>MSEKIKVVPYGGPAYEKEDLMKMEPALLRALLRERVHHTIEVPLYPTLVRGQKKPISAFGLQAQMVYDAWKEKGLIDDAPDILWSKEYLALAQKVRDGVKIEWNVPVPEPFTDEEMAVVNKLIYGRRSIRDWVDKPVPDEMIEKILEAGRAAPIGCNLDEVRFVVIKDPEEAKMVWSDIPTPNAVLIVICYDKRIPKVVAQDKFVPHNGGFDAAAAGDHMLLMAHALGLGGVWLSKSIKSDVTEDTGLKFKELYGLPDYIEVALHIAVGWPAVGTIKTQRMPLKEMMLTKGKK</sequence>
<feature type="domain" description="Nitroreductase" evidence="4">
    <location>
        <begin position="123"/>
        <end position="172"/>
    </location>
</feature>
<dbReference type="SUPFAM" id="SSF55469">
    <property type="entry name" value="FMN-dependent nitroreductase-like"/>
    <property type="match status" value="1"/>
</dbReference>
<dbReference type="InterPro" id="IPR000415">
    <property type="entry name" value="Nitroreductase-like"/>
</dbReference>
<reference evidence="5" key="1">
    <citation type="submission" date="2024-05" db="EMBL/GenBank/DDBJ databases">
        <title>Isolation and characterization of Sporomusa carbonis sp. nov., a carboxydotrophic hydrogenogen in the genus of Sporomusa isolated from a charcoal burning pile.</title>
        <authorList>
            <person name="Boeer T."/>
            <person name="Rosenbaum F."/>
            <person name="Eysell L."/>
            <person name="Mueller V."/>
            <person name="Daniel R."/>
            <person name="Poehlein A."/>
        </authorList>
    </citation>
    <scope>NUCLEOTIDE SEQUENCE [LARGE SCALE GENOMIC DNA]</scope>
    <source>
        <strain evidence="5">DSM 3132</strain>
    </source>
</reference>
<dbReference type="PANTHER" id="PTHR23026">
    <property type="entry name" value="NADPH NITROREDUCTASE"/>
    <property type="match status" value="1"/>
</dbReference>
<dbReference type="Proteomes" id="UP000216052">
    <property type="component" value="Chromosome"/>
</dbReference>
<dbReference type="InterPro" id="IPR050627">
    <property type="entry name" value="Nitroreductase/BluB"/>
</dbReference>
<name>A0ABZ3J6E2_SPOA4</name>
<evidence type="ECO:0000259" key="4">
    <source>
        <dbReference type="Pfam" id="PF00881"/>
    </source>
</evidence>
<proteinExistence type="predicted"/>
<keyword evidence="1" id="KW-0285">Flavoprotein</keyword>
<dbReference type="RefSeq" id="WP_093794137.1">
    <property type="nucleotide sequence ID" value="NZ_CP155571.1"/>
</dbReference>
<organism evidence="5 6">
    <name type="scientific">Sporomusa acidovorans (strain ATCC 49682 / DSM 3132 / Mol)</name>
    <dbReference type="NCBI Taxonomy" id="1123286"/>
    <lineage>
        <taxon>Bacteria</taxon>
        <taxon>Bacillati</taxon>
        <taxon>Bacillota</taxon>
        <taxon>Negativicutes</taxon>
        <taxon>Selenomonadales</taxon>
        <taxon>Sporomusaceae</taxon>
        <taxon>Sporomusa</taxon>
    </lineage>
</organism>
<keyword evidence="3" id="KW-0560">Oxidoreductase</keyword>
<keyword evidence="6" id="KW-1185">Reference proteome</keyword>
<evidence type="ECO:0000256" key="3">
    <source>
        <dbReference type="ARBA" id="ARBA00023002"/>
    </source>
</evidence>
<dbReference type="CDD" id="cd02062">
    <property type="entry name" value="Nitro_FMN_reductase"/>
    <property type="match status" value="1"/>
</dbReference>
<evidence type="ECO:0000256" key="2">
    <source>
        <dbReference type="ARBA" id="ARBA00022643"/>
    </source>
</evidence>
<dbReference type="Gene3D" id="3.40.109.10">
    <property type="entry name" value="NADH Oxidase"/>
    <property type="match status" value="1"/>
</dbReference>
<keyword evidence="2" id="KW-0288">FMN</keyword>
<feature type="domain" description="Nitroreductase" evidence="4">
    <location>
        <begin position="211"/>
        <end position="270"/>
    </location>
</feature>
<accession>A0ABZ3J6E2</accession>
<dbReference type="EMBL" id="CP155571">
    <property type="protein sequence ID" value="XFO73835.1"/>
    <property type="molecule type" value="Genomic_DNA"/>
</dbReference>
<protein>
    <recommendedName>
        <fullName evidence="4">Nitroreductase domain-containing protein</fullName>
    </recommendedName>
</protein>
<gene>
    <name evidence="5" type="ORF">SPACI_039420</name>
</gene>
<dbReference type="Pfam" id="PF00881">
    <property type="entry name" value="Nitroreductase"/>
    <property type="match status" value="2"/>
</dbReference>
<dbReference type="PANTHER" id="PTHR23026:SF90">
    <property type="entry name" value="IODOTYROSINE DEIODINASE 1"/>
    <property type="match status" value="1"/>
</dbReference>
<evidence type="ECO:0000256" key="1">
    <source>
        <dbReference type="ARBA" id="ARBA00022630"/>
    </source>
</evidence>
<dbReference type="InterPro" id="IPR029479">
    <property type="entry name" value="Nitroreductase"/>
</dbReference>